<feature type="chain" id="PRO_5041296923" description="Secreted protein" evidence="1">
    <location>
        <begin position="19"/>
        <end position="93"/>
    </location>
</feature>
<evidence type="ECO:0000256" key="1">
    <source>
        <dbReference type="SAM" id="SignalP"/>
    </source>
</evidence>
<dbReference type="EMBL" id="JAPDRK010000009">
    <property type="protein sequence ID" value="KAJ9608940.1"/>
    <property type="molecule type" value="Genomic_DNA"/>
</dbReference>
<name>A0AA39CHY1_9EURO</name>
<feature type="signal peptide" evidence="1">
    <location>
        <begin position="1"/>
        <end position="18"/>
    </location>
</feature>
<protein>
    <recommendedName>
        <fullName evidence="4">Secreted protein</fullName>
    </recommendedName>
</protein>
<accession>A0AA39CHY1</accession>
<evidence type="ECO:0000313" key="2">
    <source>
        <dbReference type="EMBL" id="KAJ9608940.1"/>
    </source>
</evidence>
<evidence type="ECO:0000313" key="3">
    <source>
        <dbReference type="Proteomes" id="UP001172673"/>
    </source>
</evidence>
<evidence type="ECO:0008006" key="4">
    <source>
        <dbReference type="Google" id="ProtNLM"/>
    </source>
</evidence>
<organism evidence="2 3">
    <name type="scientific">Cladophialophora chaetospira</name>
    <dbReference type="NCBI Taxonomy" id="386627"/>
    <lineage>
        <taxon>Eukaryota</taxon>
        <taxon>Fungi</taxon>
        <taxon>Dikarya</taxon>
        <taxon>Ascomycota</taxon>
        <taxon>Pezizomycotina</taxon>
        <taxon>Eurotiomycetes</taxon>
        <taxon>Chaetothyriomycetidae</taxon>
        <taxon>Chaetothyriales</taxon>
        <taxon>Herpotrichiellaceae</taxon>
        <taxon>Cladophialophora</taxon>
    </lineage>
</organism>
<gene>
    <name evidence="2" type="ORF">H2200_006711</name>
</gene>
<reference evidence="2" key="1">
    <citation type="submission" date="2022-10" db="EMBL/GenBank/DDBJ databases">
        <title>Culturing micro-colonial fungi from biological soil crusts in the Mojave desert and describing Neophaeococcomyces mojavensis, and introducing the new genera and species Taxawa tesnikishii.</title>
        <authorList>
            <person name="Kurbessoian T."/>
            <person name="Stajich J.E."/>
        </authorList>
    </citation>
    <scope>NUCLEOTIDE SEQUENCE</scope>
    <source>
        <strain evidence="2">TK_41</strain>
    </source>
</reference>
<keyword evidence="1" id="KW-0732">Signal</keyword>
<dbReference type="AlphaFoldDB" id="A0AA39CHY1"/>
<dbReference type="Proteomes" id="UP001172673">
    <property type="component" value="Unassembled WGS sequence"/>
</dbReference>
<proteinExistence type="predicted"/>
<keyword evidence="3" id="KW-1185">Reference proteome</keyword>
<sequence>MSLTLLLSIILLIPPSVAVKGRQIPNTHVTVPVPKVTSIPIASDTFIYSANSSSHSNDGESGPPGCHCQFLRRTKNITPRECLDYCVWRWAWY</sequence>
<comment type="caution">
    <text evidence="2">The sequence shown here is derived from an EMBL/GenBank/DDBJ whole genome shotgun (WGS) entry which is preliminary data.</text>
</comment>